<reference evidence="1" key="1">
    <citation type="submission" date="2014-05" db="EMBL/GenBank/DDBJ databases">
        <authorList>
            <person name="Chronopoulou M."/>
        </authorList>
    </citation>
    <scope>NUCLEOTIDE SEQUENCE</scope>
    <source>
        <tissue evidence="1">Whole organism</tissue>
    </source>
</reference>
<accession>A0A0K2TRU2</accession>
<dbReference type="AlphaFoldDB" id="A0A0K2TRU2"/>
<sequence>MRQPGSLSPSLSITIQYSLLLPRLQSLLYSSSPFVPHHFTSSTHHKTSSSWTWILYRILQCRHQPGHFQTVCMVIVMRETPMGVEGTLLQRMEVVVVSAVEEEEGGLGVALVVVLVEVK</sequence>
<name>A0A0K2TRU2_LEPSM</name>
<dbReference type="EMBL" id="HACA01011006">
    <property type="protein sequence ID" value="CDW28367.1"/>
    <property type="molecule type" value="Transcribed_RNA"/>
</dbReference>
<proteinExistence type="predicted"/>
<protein>
    <submittedName>
        <fullName evidence="1">Uncharacterized protein</fullName>
    </submittedName>
</protein>
<organism evidence="1">
    <name type="scientific">Lepeophtheirus salmonis</name>
    <name type="common">Salmon louse</name>
    <name type="synonym">Caligus salmonis</name>
    <dbReference type="NCBI Taxonomy" id="72036"/>
    <lineage>
        <taxon>Eukaryota</taxon>
        <taxon>Metazoa</taxon>
        <taxon>Ecdysozoa</taxon>
        <taxon>Arthropoda</taxon>
        <taxon>Crustacea</taxon>
        <taxon>Multicrustacea</taxon>
        <taxon>Hexanauplia</taxon>
        <taxon>Copepoda</taxon>
        <taxon>Siphonostomatoida</taxon>
        <taxon>Caligidae</taxon>
        <taxon>Lepeophtheirus</taxon>
    </lineage>
</organism>
<evidence type="ECO:0000313" key="1">
    <source>
        <dbReference type="EMBL" id="CDW28367.1"/>
    </source>
</evidence>